<dbReference type="EMBL" id="JAULSR010000001">
    <property type="protein sequence ID" value="KAK0636529.1"/>
    <property type="molecule type" value="Genomic_DNA"/>
</dbReference>
<dbReference type="GO" id="GO:0046166">
    <property type="term" value="P:glyceraldehyde-3-phosphate biosynthetic process"/>
    <property type="evidence" value="ECO:0007669"/>
    <property type="project" value="TreeGrafter"/>
</dbReference>
<dbReference type="GO" id="GO:0004807">
    <property type="term" value="F:triose-phosphate isomerase activity"/>
    <property type="evidence" value="ECO:0007669"/>
    <property type="project" value="UniProtKB-EC"/>
</dbReference>
<dbReference type="GO" id="GO:0019563">
    <property type="term" value="P:glycerol catabolic process"/>
    <property type="evidence" value="ECO:0007669"/>
    <property type="project" value="TreeGrafter"/>
</dbReference>
<dbReference type="AlphaFoldDB" id="A0AA40CGK3"/>
<dbReference type="EC" id="5.3.1.1" evidence="4"/>
<name>A0AA40CGK3_9PEZI</name>
<evidence type="ECO:0000313" key="6">
    <source>
        <dbReference type="Proteomes" id="UP001174934"/>
    </source>
</evidence>
<comment type="subunit">
    <text evidence="2">Homodimer.</text>
</comment>
<evidence type="ECO:0000313" key="5">
    <source>
        <dbReference type="EMBL" id="KAK0636529.1"/>
    </source>
</evidence>
<dbReference type="SUPFAM" id="SSF51351">
    <property type="entry name" value="Triosephosphate isomerase (TIM)"/>
    <property type="match status" value="1"/>
</dbReference>
<gene>
    <name evidence="5" type="ORF">B0T17DRAFT_485595</name>
</gene>
<comment type="pathway">
    <text evidence="4">Carbohydrate degradation; glycolysis; D-glyceraldehyde 3-phosphate from glycerone phosphate: step 1/1.</text>
</comment>
<dbReference type="InterPro" id="IPR000652">
    <property type="entry name" value="Triosephosphate_isomerase"/>
</dbReference>
<keyword evidence="4" id="KW-0312">Gluconeogenesis</keyword>
<organism evidence="5 6">
    <name type="scientific">Bombardia bombarda</name>
    <dbReference type="NCBI Taxonomy" id="252184"/>
    <lineage>
        <taxon>Eukaryota</taxon>
        <taxon>Fungi</taxon>
        <taxon>Dikarya</taxon>
        <taxon>Ascomycota</taxon>
        <taxon>Pezizomycotina</taxon>
        <taxon>Sordariomycetes</taxon>
        <taxon>Sordariomycetidae</taxon>
        <taxon>Sordariales</taxon>
        <taxon>Lasiosphaeriaceae</taxon>
        <taxon>Bombardia</taxon>
    </lineage>
</organism>
<reference evidence="5" key="1">
    <citation type="submission" date="2023-06" db="EMBL/GenBank/DDBJ databases">
        <title>Genome-scale phylogeny and comparative genomics of the fungal order Sordariales.</title>
        <authorList>
            <consortium name="Lawrence Berkeley National Laboratory"/>
            <person name="Hensen N."/>
            <person name="Bonometti L."/>
            <person name="Westerberg I."/>
            <person name="Brannstrom I.O."/>
            <person name="Guillou S."/>
            <person name="Cros-Aarteil S."/>
            <person name="Calhoun S."/>
            <person name="Haridas S."/>
            <person name="Kuo A."/>
            <person name="Mondo S."/>
            <person name="Pangilinan J."/>
            <person name="Riley R."/>
            <person name="LaButti K."/>
            <person name="Andreopoulos B."/>
            <person name="Lipzen A."/>
            <person name="Chen C."/>
            <person name="Yanf M."/>
            <person name="Daum C."/>
            <person name="Ng V."/>
            <person name="Clum A."/>
            <person name="Steindorff A."/>
            <person name="Ohm R."/>
            <person name="Martin F."/>
            <person name="Silar P."/>
            <person name="Natvig D."/>
            <person name="Lalanne C."/>
            <person name="Gautier V."/>
            <person name="Ament-velasquez S.L."/>
            <person name="Kruys A."/>
            <person name="Hutchinson M.I."/>
            <person name="Powell A.J."/>
            <person name="Barry K."/>
            <person name="Miller A.N."/>
            <person name="Grigoriev I.V."/>
            <person name="Debuchy R."/>
            <person name="Gladieux P."/>
            <person name="Thoren M.H."/>
            <person name="Johannesson H."/>
        </authorList>
    </citation>
    <scope>NUCLEOTIDE SEQUENCE</scope>
    <source>
        <strain evidence="5">SMH3391-2</strain>
    </source>
</reference>
<evidence type="ECO:0000256" key="3">
    <source>
        <dbReference type="ARBA" id="ARBA00023235"/>
    </source>
</evidence>
<dbReference type="PANTHER" id="PTHR21139:SF2">
    <property type="entry name" value="TRIOSEPHOSPHATE ISOMERASE"/>
    <property type="match status" value="1"/>
</dbReference>
<protein>
    <recommendedName>
        <fullName evidence="4">Triosephosphate isomerase</fullName>
        <ecNumber evidence="4">5.3.1.1</ecNumber>
    </recommendedName>
</protein>
<dbReference type="PANTHER" id="PTHR21139">
    <property type="entry name" value="TRIOSEPHOSPHATE ISOMERASE"/>
    <property type="match status" value="1"/>
</dbReference>
<dbReference type="Gene3D" id="3.20.20.70">
    <property type="entry name" value="Aldolase class I"/>
    <property type="match status" value="1"/>
</dbReference>
<comment type="similarity">
    <text evidence="1 4">Belongs to the triosephosphate isomerase family.</text>
</comment>
<evidence type="ECO:0000256" key="2">
    <source>
        <dbReference type="ARBA" id="ARBA00011738"/>
    </source>
</evidence>
<accession>A0AA40CGK3</accession>
<dbReference type="GO" id="GO:0006094">
    <property type="term" value="P:gluconeogenesis"/>
    <property type="evidence" value="ECO:0007669"/>
    <property type="project" value="UniProtKB-KW"/>
</dbReference>
<dbReference type="PROSITE" id="PS51440">
    <property type="entry name" value="TIM_2"/>
    <property type="match status" value="1"/>
</dbReference>
<keyword evidence="6" id="KW-1185">Reference proteome</keyword>
<keyword evidence="4" id="KW-0324">Glycolysis</keyword>
<comment type="catalytic activity">
    <reaction evidence="4">
        <text>D-glyceraldehyde 3-phosphate = dihydroxyacetone phosphate</text>
        <dbReference type="Rhea" id="RHEA:18585"/>
        <dbReference type="ChEBI" id="CHEBI:57642"/>
        <dbReference type="ChEBI" id="CHEBI:59776"/>
        <dbReference type="EC" id="5.3.1.1"/>
    </reaction>
</comment>
<dbReference type="Pfam" id="PF00121">
    <property type="entry name" value="TIM"/>
    <property type="match status" value="1"/>
</dbReference>
<dbReference type="Proteomes" id="UP001174934">
    <property type="component" value="Unassembled WGS sequence"/>
</dbReference>
<evidence type="ECO:0000256" key="1">
    <source>
        <dbReference type="ARBA" id="ARBA00007422"/>
    </source>
</evidence>
<comment type="pathway">
    <text evidence="4">Carbohydrate biosynthesis; gluconeogenesis.</text>
</comment>
<dbReference type="InterPro" id="IPR013785">
    <property type="entry name" value="Aldolase_TIM"/>
</dbReference>
<dbReference type="CDD" id="cd00311">
    <property type="entry name" value="TIM"/>
    <property type="match status" value="1"/>
</dbReference>
<sequence length="282" mass="29822">MATTTQTIPRRRRRIVGVSTKMYFSAARTKSFVNAILSLLASSGSDSLDDIDIFIVPDHVTLAGVVCQVETAAAAGRVERKKVIIGAQDCHSAESGAFTGAVSPAVLAEVGCGMVELGHAERRRLFGETDESVRDKAKAVVRCGMVPLVCIGEVDGFGGKGKGAEGRVQAAAEEVMVQVRSVLGALPAEAEVVLAYEPVWAIGAAEPAPVEHVRGVVRRVRESAEVKGRREGSVRIVYGGSAGPGLFERLGGDVVDGLFLGRFAHDPEQFYRTVCEVAEGLM</sequence>
<dbReference type="GO" id="GO:0006096">
    <property type="term" value="P:glycolytic process"/>
    <property type="evidence" value="ECO:0007669"/>
    <property type="project" value="UniProtKB-KW"/>
</dbReference>
<comment type="caution">
    <text evidence="5">The sequence shown here is derived from an EMBL/GenBank/DDBJ whole genome shotgun (WGS) entry which is preliminary data.</text>
</comment>
<dbReference type="GO" id="GO:0005829">
    <property type="term" value="C:cytosol"/>
    <property type="evidence" value="ECO:0007669"/>
    <property type="project" value="TreeGrafter"/>
</dbReference>
<evidence type="ECO:0000256" key="4">
    <source>
        <dbReference type="RuleBase" id="RU363013"/>
    </source>
</evidence>
<keyword evidence="3 4" id="KW-0413">Isomerase</keyword>
<dbReference type="InterPro" id="IPR035990">
    <property type="entry name" value="TIM_sf"/>
</dbReference>
<proteinExistence type="inferred from homology"/>